<organism evidence="2 3">
    <name type="scientific">Phakopsora pachyrhizi</name>
    <name type="common">Asian soybean rust disease fungus</name>
    <dbReference type="NCBI Taxonomy" id="170000"/>
    <lineage>
        <taxon>Eukaryota</taxon>
        <taxon>Fungi</taxon>
        <taxon>Dikarya</taxon>
        <taxon>Basidiomycota</taxon>
        <taxon>Pucciniomycotina</taxon>
        <taxon>Pucciniomycetes</taxon>
        <taxon>Pucciniales</taxon>
        <taxon>Phakopsoraceae</taxon>
        <taxon>Phakopsora</taxon>
    </lineage>
</organism>
<name>A0AAV0ALU1_PHAPC</name>
<keyword evidence="3" id="KW-1185">Reference proteome</keyword>
<gene>
    <name evidence="2" type="ORF">PPACK8108_LOCUS4246</name>
</gene>
<evidence type="ECO:0000259" key="1">
    <source>
        <dbReference type="Pfam" id="PF23631"/>
    </source>
</evidence>
<dbReference type="PANTHER" id="PTHR37592">
    <property type="match status" value="1"/>
</dbReference>
<protein>
    <submittedName>
        <fullName evidence="2">Expressed protein</fullName>
    </submittedName>
</protein>
<dbReference type="Proteomes" id="UP001153365">
    <property type="component" value="Unassembled WGS sequence"/>
</dbReference>
<sequence length="199" mass="22834">MNLNILPEVPDLILNNIKYSSIDFFKHFSKSKESPISYSIQKFVLKDKKLKKYNFKNDFISNRTLISTYWYLYGAMDLSLRSLGDSNYKAKLFLNLLKGPGFVLNFQLARIDKDSKRLEESLSHALSNCAYCTGEEGLFLINLANQSGLNKTVTSKYLNRLTKHNDKVFSGVSNPFNLITFPTRIICCLSIFTFASFFL</sequence>
<proteinExistence type="predicted"/>
<dbReference type="EMBL" id="CALTRL010000770">
    <property type="protein sequence ID" value="CAH7669606.1"/>
    <property type="molecule type" value="Genomic_DNA"/>
</dbReference>
<dbReference type="InterPro" id="IPR055567">
    <property type="entry name" value="DUF7143"/>
</dbReference>
<feature type="domain" description="DUF7143" evidence="1">
    <location>
        <begin position="4"/>
        <end position="146"/>
    </location>
</feature>
<comment type="caution">
    <text evidence="2">The sequence shown here is derived from an EMBL/GenBank/DDBJ whole genome shotgun (WGS) entry which is preliminary data.</text>
</comment>
<evidence type="ECO:0000313" key="2">
    <source>
        <dbReference type="EMBL" id="CAH7669606.1"/>
    </source>
</evidence>
<dbReference type="AlphaFoldDB" id="A0AAV0ALU1"/>
<dbReference type="PANTHER" id="PTHR37592:SF1">
    <property type="match status" value="1"/>
</dbReference>
<dbReference type="Pfam" id="PF23631">
    <property type="entry name" value="DUF7143"/>
    <property type="match status" value="1"/>
</dbReference>
<reference evidence="2" key="1">
    <citation type="submission" date="2022-06" db="EMBL/GenBank/DDBJ databases">
        <authorList>
            <consortium name="SYNGENTA / RWTH Aachen University"/>
        </authorList>
    </citation>
    <scope>NUCLEOTIDE SEQUENCE</scope>
</reference>
<accession>A0AAV0ALU1</accession>
<evidence type="ECO:0000313" key="3">
    <source>
        <dbReference type="Proteomes" id="UP001153365"/>
    </source>
</evidence>